<evidence type="ECO:0000256" key="1">
    <source>
        <dbReference type="SAM" id="SignalP"/>
    </source>
</evidence>
<comment type="caution">
    <text evidence="2">The sequence shown here is derived from an EMBL/GenBank/DDBJ whole genome shotgun (WGS) entry which is preliminary data.</text>
</comment>
<evidence type="ECO:0000313" key="3">
    <source>
        <dbReference type="Proteomes" id="UP000284842"/>
    </source>
</evidence>
<dbReference type="EMBL" id="NHTK01001284">
    <property type="protein sequence ID" value="PPR00930.1"/>
    <property type="molecule type" value="Genomic_DNA"/>
</dbReference>
<feature type="chain" id="PRO_5019059835" evidence="1">
    <location>
        <begin position="21"/>
        <end position="328"/>
    </location>
</feature>
<sequence length="328" mass="37569">MNILHLLSFVLAVEVGRVQCAPHTHHRRTLGVLFDPVPQKFQHYYPTGCPLGTFIVQEPPLQKCSHLTLQDRFGDSSIGTLSCRSIQQGQSGQSVGGQTDAWPAQVGLVKVYNNEILRHSTLDGVAGWRPRLRLLWEMQALIDNGLFDRWEYTMSISKTKANPFLDKTDPGPGERMGNIYFYYKNLKSKPLRELLQHPELTKPYTYSTMDKESRLKLLDEMMEVLGREMEKYSKRSPAVASIYNPGLNLGNVYFHFENGKPVVQLPEWAWTQHLVRKGVSNGNPWAIEQKQTYDDRRGKIRKDLAEIFRRARALAAEKDGGLQNGERW</sequence>
<proteinExistence type="predicted"/>
<evidence type="ECO:0000313" key="2">
    <source>
        <dbReference type="EMBL" id="PPR00930.1"/>
    </source>
</evidence>
<keyword evidence="1" id="KW-0732">Signal</keyword>
<feature type="signal peptide" evidence="1">
    <location>
        <begin position="1"/>
        <end position="20"/>
    </location>
</feature>
<dbReference type="AlphaFoldDB" id="A0A409YD46"/>
<gene>
    <name evidence="2" type="ORF">CVT24_000250</name>
</gene>
<name>A0A409YD46_9AGAR</name>
<protein>
    <submittedName>
        <fullName evidence="2">Uncharacterized protein</fullName>
    </submittedName>
</protein>
<dbReference type="InParanoid" id="A0A409YD46"/>
<accession>A0A409YD46</accession>
<reference evidence="2 3" key="1">
    <citation type="journal article" date="2018" name="Evol. Lett.">
        <title>Horizontal gene cluster transfer increased hallucinogenic mushroom diversity.</title>
        <authorList>
            <person name="Reynolds H.T."/>
            <person name="Vijayakumar V."/>
            <person name="Gluck-Thaler E."/>
            <person name="Korotkin H.B."/>
            <person name="Matheny P.B."/>
            <person name="Slot J.C."/>
        </authorList>
    </citation>
    <scope>NUCLEOTIDE SEQUENCE [LARGE SCALE GENOMIC DNA]</scope>
    <source>
        <strain evidence="2 3">2629</strain>
    </source>
</reference>
<organism evidence="2 3">
    <name type="scientific">Panaeolus cyanescens</name>
    <dbReference type="NCBI Taxonomy" id="181874"/>
    <lineage>
        <taxon>Eukaryota</taxon>
        <taxon>Fungi</taxon>
        <taxon>Dikarya</taxon>
        <taxon>Basidiomycota</taxon>
        <taxon>Agaricomycotina</taxon>
        <taxon>Agaricomycetes</taxon>
        <taxon>Agaricomycetidae</taxon>
        <taxon>Agaricales</taxon>
        <taxon>Agaricineae</taxon>
        <taxon>Galeropsidaceae</taxon>
        <taxon>Panaeolus</taxon>
    </lineage>
</organism>
<dbReference type="Proteomes" id="UP000284842">
    <property type="component" value="Unassembled WGS sequence"/>
</dbReference>
<keyword evidence="3" id="KW-1185">Reference proteome</keyword>